<evidence type="ECO:0000313" key="2">
    <source>
        <dbReference type="EMBL" id="SNQ59448.1"/>
    </source>
</evidence>
<feature type="transmembrane region" description="Helical" evidence="1">
    <location>
        <begin position="6"/>
        <end position="27"/>
    </location>
</feature>
<keyword evidence="1" id="KW-0812">Transmembrane</keyword>
<dbReference type="EMBL" id="FZMP01000024">
    <property type="protein sequence ID" value="SNQ59448.1"/>
    <property type="molecule type" value="Genomic_DNA"/>
</dbReference>
<feature type="transmembrane region" description="Helical" evidence="1">
    <location>
        <begin position="64"/>
        <end position="86"/>
    </location>
</feature>
<dbReference type="InterPro" id="IPR046739">
    <property type="entry name" value="DUF6789"/>
</dbReference>
<reference evidence="3" key="1">
    <citation type="submission" date="2017-06" db="EMBL/GenBank/DDBJ databases">
        <authorList>
            <person name="Cremers G."/>
        </authorList>
    </citation>
    <scope>NUCLEOTIDE SEQUENCE [LARGE SCALE GENOMIC DNA]</scope>
</reference>
<evidence type="ECO:0000313" key="3">
    <source>
        <dbReference type="Proteomes" id="UP000218615"/>
    </source>
</evidence>
<dbReference type="Proteomes" id="UP000218615">
    <property type="component" value="Unassembled WGS sequence"/>
</dbReference>
<dbReference type="Pfam" id="PF20587">
    <property type="entry name" value="DUF6789"/>
    <property type="match status" value="1"/>
</dbReference>
<dbReference type="RefSeq" id="WP_096203821.1">
    <property type="nucleotide sequence ID" value="NZ_FZMP01000024.1"/>
</dbReference>
<gene>
    <name evidence="2" type="ORF">MNV_120015</name>
</gene>
<organism evidence="2 3">
    <name type="scientific">Candidatus Methanoperedens nitratireducens</name>
    <dbReference type="NCBI Taxonomy" id="1392998"/>
    <lineage>
        <taxon>Archaea</taxon>
        <taxon>Methanobacteriati</taxon>
        <taxon>Methanobacteriota</taxon>
        <taxon>Stenosarchaea group</taxon>
        <taxon>Methanomicrobia</taxon>
        <taxon>Methanosarcinales</taxon>
        <taxon>ANME-2 cluster</taxon>
        <taxon>Candidatus Methanoperedentaceae</taxon>
        <taxon>Candidatus Methanoperedens</taxon>
    </lineage>
</organism>
<keyword evidence="3" id="KW-1185">Reference proteome</keyword>
<keyword evidence="1" id="KW-1133">Transmembrane helix</keyword>
<name>A0A284VJL8_9EURY</name>
<feature type="transmembrane region" description="Helical" evidence="1">
    <location>
        <begin position="98"/>
        <end position="119"/>
    </location>
</feature>
<feature type="transmembrane region" description="Helical" evidence="1">
    <location>
        <begin position="131"/>
        <end position="158"/>
    </location>
</feature>
<accession>A0A284VJL8</accession>
<evidence type="ECO:0000256" key="1">
    <source>
        <dbReference type="SAM" id="Phobius"/>
    </source>
</evidence>
<proteinExistence type="predicted"/>
<dbReference type="OrthoDB" id="381985at2157"/>
<dbReference type="AlphaFoldDB" id="A0A284VJL8"/>
<sequence length="178" mass="18364">MKNKISGRSIIGGIIGGFIGATVMTLILIGSKAMMGMPVLADFVIMGTFVGGTGNAAISAGFLAHYLLGMILGAVLGIIVSSVELLRLTSWKKATGIGLLYGAIIWLIIFLPTVMYGFAPIMMKMMGPAAAGMLPMVLGIALIEHLLYGVSVGVLVFAATKSASVSQPACTACVRPEI</sequence>
<protein>
    <submittedName>
        <fullName evidence="2">Uncharacterized protein</fullName>
    </submittedName>
</protein>
<feature type="transmembrane region" description="Helical" evidence="1">
    <location>
        <begin position="39"/>
        <end position="58"/>
    </location>
</feature>
<keyword evidence="1" id="KW-0472">Membrane</keyword>